<keyword evidence="4 17" id="KW-0645">Protease</keyword>
<feature type="disulfide bond" evidence="15">
    <location>
        <begin position="918"/>
        <end position="933"/>
    </location>
</feature>
<dbReference type="FunFam" id="3.10.250.10:FF:000001">
    <property type="entry name" value="Lysyl oxidase 4 isoform X1"/>
    <property type="match status" value="1"/>
</dbReference>
<evidence type="ECO:0000256" key="8">
    <source>
        <dbReference type="ARBA" id="ARBA00022801"/>
    </source>
</evidence>
<keyword evidence="2" id="KW-0964">Secreted</keyword>
<dbReference type="PRINTS" id="PR00258">
    <property type="entry name" value="SPERACTRCPTR"/>
</dbReference>
<dbReference type="PROSITE" id="PS00134">
    <property type="entry name" value="TRYPSIN_HIS"/>
    <property type="match status" value="1"/>
</dbReference>
<dbReference type="Gene3D" id="2.60.120.260">
    <property type="entry name" value="Galactose-binding domain-like"/>
    <property type="match status" value="1"/>
</dbReference>
<dbReference type="Proteomes" id="UP001152320">
    <property type="component" value="Chromosome 20"/>
</dbReference>
<evidence type="ECO:0000259" key="21">
    <source>
        <dbReference type="PROSITE" id="PS50948"/>
    </source>
</evidence>
<dbReference type="OrthoDB" id="6020543at2759"/>
<dbReference type="CDD" id="cd00108">
    <property type="entry name" value="KR"/>
    <property type="match status" value="3"/>
</dbReference>
<keyword evidence="6" id="KW-0732">Signal</keyword>
<dbReference type="InterPro" id="IPR003609">
    <property type="entry name" value="Pan_app"/>
</dbReference>
<feature type="disulfide bond" evidence="15">
    <location>
        <begin position="899"/>
        <end position="911"/>
    </location>
</feature>
<keyword evidence="10" id="KW-0106">Calcium</keyword>
<name>A0A9Q1BCG1_HOLLE</name>
<dbReference type="CDD" id="cd00112">
    <property type="entry name" value="LDLa"/>
    <property type="match status" value="3"/>
</dbReference>
<dbReference type="InterPro" id="IPR036055">
    <property type="entry name" value="LDL_receptor-like_sf"/>
</dbReference>
<dbReference type="Gene3D" id="2.40.10.10">
    <property type="entry name" value="Trypsin-like serine proteases"/>
    <property type="match status" value="1"/>
</dbReference>
<dbReference type="Pfam" id="PF22633">
    <property type="entry name" value="F5_F8_type_C_2"/>
    <property type="match status" value="1"/>
</dbReference>
<dbReference type="Gene3D" id="4.10.400.10">
    <property type="entry name" value="Low-density Lipoprotein Receptor"/>
    <property type="match status" value="3"/>
</dbReference>
<dbReference type="SUPFAM" id="SSF57424">
    <property type="entry name" value="LDL receptor-like module"/>
    <property type="match status" value="3"/>
</dbReference>
<dbReference type="SMART" id="SM00130">
    <property type="entry name" value="KR"/>
    <property type="match status" value="3"/>
</dbReference>
<evidence type="ECO:0000259" key="19">
    <source>
        <dbReference type="PROSITE" id="PS50240"/>
    </source>
</evidence>
<dbReference type="FunFam" id="2.40.10.10:FF:000053">
    <property type="entry name" value="Neurotrypsin"/>
    <property type="match status" value="1"/>
</dbReference>
<dbReference type="PRINTS" id="PR00261">
    <property type="entry name" value="LDLRECEPTOR"/>
</dbReference>
<dbReference type="InterPro" id="IPR050127">
    <property type="entry name" value="Serine_Proteases_S1"/>
</dbReference>
<dbReference type="GO" id="GO:0004252">
    <property type="term" value="F:serine-type endopeptidase activity"/>
    <property type="evidence" value="ECO:0007669"/>
    <property type="project" value="InterPro"/>
</dbReference>
<evidence type="ECO:0000256" key="17">
    <source>
        <dbReference type="RuleBase" id="RU363034"/>
    </source>
</evidence>
<dbReference type="PROSITE" id="PS50240">
    <property type="entry name" value="TRYPSIN_DOM"/>
    <property type="match status" value="1"/>
</dbReference>
<dbReference type="InterPro" id="IPR018114">
    <property type="entry name" value="TRYPSIN_HIS"/>
</dbReference>
<dbReference type="SMART" id="SM00607">
    <property type="entry name" value="FTP"/>
    <property type="match status" value="1"/>
</dbReference>
<dbReference type="PROSITE" id="PS50068">
    <property type="entry name" value="LDLRA_2"/>
    <property type="match status" value="3"/>
</dbReference>
<evidence type="ECO:0000313" key="23">
    <source>
        <dbReference type="Proteomes" id="UP001152320"/>
    </source>
</evidence>
<proteinExistence type="predicted"/>
<dbReference type="SMART" id="SM00202">
    <property type="entry name" value="SR"/>
    <property type="match status" value="2"/>
</dbReference>
<comment type="caution">
    <text evidence="22">The sequence shown here is derived from an EMBL/GenBank/DDBJ whole genome shotgun (WGS) entry which is preliminary data.</text>
</comment>
<dbReference type="PRINTS" id="PR00018">
    <property type="entry name" value="KRINGLE"/>
</dbReference>
<feature type="disulfide bond" evidence="15">
    <location>
        <begin position="769"/>
        <end position="784"/>
    </location>
</feature>
<dbReference type="SUPFAM" id="SSF49785">
    <property type="entry name" value="Galactose-binding domain-like"/>
    <property type="match status" value="1"/>
</dbReference>
<organism evidence="22 23">
    <name type="scientific">Holothuria leucospilota</name>
    <name type="common">Black long sea cucumber</name>
    <name type="synonym">Mertensiothuria leucospilota</name>
    <dbReference type="NCBI Taxonomy" id="206669"/>
    <lineage>
        <taxon>Eukaryota</taxon>
        <taxon>Metazoa</taxon>
        <taxon>Echinodermata</taxon>
        <taxon>Eleutherozoa</taxon>
        <taxon>Echinozoa</taxon>
        <taxon>Holothuroidea</taxon>
        <taxon>Aspidochirotacea</taxon>
        <taxon>Aspidochirotida</taxon>
        <taxon>Holothuriidae</taxon>
        <taxon>Holothuria</taxon>
    </lineage>
</organism>
<evidence type="ECO:0000256" key="3">
    <source>
        <dbReference type="ARBA" id="ARBA00022572"/>
    </source>
</evidence>
<evidence type="ECO:0000259" key="18">
    <source>
        <dbReference type="PROSITE" id="PS50070"/>
    </source>
</evidence>
<dbReference type="FunFam" id="3.10.250.10:FF:000007">
    <property type="entry name" value="Soluble scavenger receptor cysteine-rich domain-containing protein SSC5D"/>
    <property type="match status" value="1"/>
</dbReference>
<protein>
    <submittedName>
        <fullName evidence="22">Neurotrypsin</fullName>
    </submittedName>
</protein>
<dbReference type="GO" id="GO:0046872">
    <property type="term" value="F:metal ion binding"/>
    <property type="evidence" value="ECO:0007669"/>
    <property type="project" value="UniProtKB-KW"/>
</dbReference>
<evidence type="ECO:0000256" key="9">
    <source>
        <dbReference type="ARBA" id="ARBA00022825"/>
    </source>
</evidence>
<dbReference type="SUPFAM" id="SSF50494">
    <property type="entry name" value="Trypsin-like serine proteases"/>
    <property type="match status" value="1"/>
</dbReference>
<dbReference type="SUPFAM" id="SSF56487">
    <property type="entry name" value="SRCR-like"/>
    <property type="match status" value="2"/>
</dbReference>
<keyword evidence="5" id="KW-0479">Metal-binding</keyword>
<dbReference type="PROSITE" id="PS50070">
    <property type="entry name" value="KRINGLE_2"/>
    <property type="match status" value="3"/>
</dbReference>
<dbReference type="InterPro" id="IPR006585">
    <property type="entry name" value="FTP1"/>
</dbReference>
<feature type="disulfide bond" evidence="14">
    <location>
        <begin position="123"/>
        <end position="162"/>
    </location>
</feature>
<evidence type="ECO:0000256" key="5">
    <source>
        <dbReference type="ARBA" id="ARBA00022723"/>
    </source>
</evidence>
<feature type="domain" description="SRCR" evidence="20">
    <location>
        <begin position="792"/>
        <end position="894"/>
    </location>
</feature>
<feature type="disulfide bond" evidence="16">
    <location>
        <begin position="980"/>
        <end position="1041"/>
    </location>
</feature>
<keyword evidence="12" id="KW-0675">Receptor</keyword>
<dbReference type="PROSITE" id="PS50287">
    <property type="entry name" value="SRCR_2"/>
    <property type="match status" value="2"/>
</dbReference>
<feature type="disulfide bond" evidence="16">
    <location>
        <begin position="967"/>
        <end position="1031"/>
    </location>
</feature>
<dbReference type="InterPro" id="IPR023415">
    <property type="entry name" value="LDLR_class-A_CS"/>
</dbReference>
<dbReference type="Gene3D" id="3.50.4.10">
    <property type="entry name" value="Hepatocyte Growth Factor"/>
    <property type="match status" value="3"/>
</dbReference>
<evidence type="ECO:0000256" key="13">
    <source>
        <dbReference type="ARBA" id="ARBA00023180"/>
    </source>
</evidence>
<keyword evidence="9 17" id="KW-0720">Serine protease</keyword>
<dbReference type="InterPro" id="IPR043504">
    <property type="entry name" value="Peptidase_S1_PA_chymotrypsin"/>
</dbReference>
<keyword evidence="7" id="KW-0677">Repeat</keyword>
<dbReference type="Pfam" id="PF00024">
    <property type="entry name" value="PAN_1"/>
    <property type="match status" value="2"/>
</dbReference>
<dbReference type="InterPro" id="IPR000001">
    <property type="entry name" value="Kringle"/>
</dbReference>
<evidence type="ECO:0000256" key="15">
    <source>
        <dbReference type="PROSITE-ProRule" id="PRU00124"/>
    </source>
</evidence>
<feature type="domain" description="Apple" evidence="21">
    <location>
        <begin position="282"/>
        <end position="361"/>
    </location>
</feature>
<keyword evidence="3 14" id="KW-0420">Kringle</keyword>
<dbReference type="InterPro" id="IPR018056">
    <property type="entry name" value="Kringle_CS"/>
</dbReference>
<dbReference type="Gene3D" id="3.10.250.10">
    <property type="entry name" value="SRCR-like domain"/>
    <property type="match status" value="2"/>
</dbReference>
<keyword evidence="11 16" id="KW-1015">Disulfide bond</keyword>
<dbReference type="InterPro" id="IPR009003">
    <property type="entry name" value="Peptidase_S1_PA"/>
</dbReference>
<evidence type="ECO:0000256" key="1">
    <source>
        <dbReference type="ARBA" id="ARBA00004613"/>
    </source>
</evidence>
<evidence type="ECO:0000259" key="20">
    <source>
        <dbReference type="PROSITE" id="PS50287"/>
    </source>
</evidence>
<dbReference type="PANTHER" id="PTHR24264">
    <property type="entry name" value="TRYPSIN-RELATED"/>
    <property type="match status" value="1"/>
</dbReference>
<dbReference type="Pfam" id="PF00051">
    <property type="entry name" value="Kringle"/>
    <property type="match status" value="3"/>
</dbReference>
<dbReference type="Pfam" id="PF00530">
    <property type="entry name" value="SRCR"/>
    <property type="match status" value="2"/>
</dbReference>
<dbReference type="SUPFAM" id="SSF57440">
    <property type="entry name" value="Kringle-like"/>
    <property type="match status" value="3"/>
</dbReference>
<feature type="disulfide bond" evidence="15">
    <location>
        <begin position="757"/>
        <end position="775"/>
    </location>
</feature>
<dbReference type="InterPro" id="IPR008979">
    <property type="entry name" value="Galactose-bd-like_sf"/>
</dbReference>
<evidence type="ECO:0000256" key="10">
    <source>
        <dbReference type="ARBA" id="ARBA00022837"/>
    </source>
</evidence>
<dbReference type="SMART" id="SM00192">
    <property type="entry name" value="LDLa"/>
    <property type="match status" value="3"/>
</dbReference>
<dbReference type="Pfam" id="PF00089">
    <property type="entry name" value="Trypsin"/>
    <property type="match status" value="1"/>
</dbReference>
<dbReference type="PROSITE" id="PS00021">
    <property type="entry name" value="KRINGLE_1"/>
    <property type="match status" value="1"/>
</dbReference>
<feature type="disulfide bond" evidence="15">
    <location>
        <begin position="906"/>
        <end position="924"/>
    </location>
</feature>
<dbReference type="InterPro" id="IPR013806">
    <property type="entry name" value="Kringle-like"/>
</dbReference>
<comment type="caution">
    <text evidence="16">Lacks conserved residue(s) required for the propagation of feature annotation.</text>
</comment>
<dbReference type="Gene3D" id="2.40.20.10">
    <property type="entry name" value="Plasminogen Kringle 4"/>
    <property type="match status" value="3"/>
</dbReference>
<evidence type="ECO:0000256" key="11">
    <source>
        <dbReference type="ARBA" id="ARBA00023157"/>
    </source>
</evidence>
<evidence type="ECO:0000256" key="6">
    <source>
        <dbReference type="ARBA" id="ARBA00022729"/>
    </source>
</evidence>
<dbReference type="InterPro" id="IPR038178">
    <property type="entry name" value="Kringle_sf"/>
</dbReference>
<evidence type="ECO:0000256" key="12">
    <source>
        <dbReference type="ARBA" id="ARBA00023170"/>
    </source>
</evidence>
<evidence type="ECO:0000256" key="4">
    <source>
        <dbReference type="ARBA" id="ARBA00022670"/>
    </source>
</evidence>
<gene>
    <name evidence="22" type="ORF">HOLleu_37602</name>
</gene>
<evidence type="ECO:0000256" key="16">
    <source>
        <dbReference type="PROSITE-ProRule" id="PRU00196"/>
    </source>
</evidence>
<feature type="domain" description="Apple" evidence="21">
    <location>
        <begin position="185"/>
        <end position="280"/>
    </location>
</feature>
<dbReference type="CDD" id="cd00190">
    <property type="entry name" value="Tryp_SPc"/>
    <property type="match status" value="1"/>
</dbReference>
<dbReference type="PROSITE" id="PS50948">
    <property type="entry name" value="PAN"/>
    <property type="match status" value="3"/>
</dbReference>
<evidence type="ECO:0000256" key="2">
    <source>
        <dbReference type="ARBA" id="ARBA00022525"/>
    </source>
</evidence>
<dbReference type="InterPro" id="IPR001190">
    <property type="entry name" value="SRCR"/>
</dbReference>
<dbReference type="PROSITE" id="PS00135">
    <property type="entry name" value="TRYPSIN_SER"/>
    <property type="match status" value="1"/>
</dbReference>
<dbReference type="CDD" id="cd01099">
    <property type="entry name" value="PAN_AP_HGF"/>
    <property type="match status" value="2"/>
</dbReference>
<keyword evidence="23" id="KW-1185">Reference proteome</keyword>
<keyword evidence="13" id="KW-0325">Glycoprotein</keyword>
<dbReference type="GO" id="GO:0016020">
    <property type="term" value="C:membrane"/>
    <property type="evidence" value="ECO:0007669"/>
    <property type="project" value="InterPro"/>
</dbReference>
<dbReference type="PANTHER" id="PTHR24264:SF54">
    <property type="entry name" value="PEPTIDASE S1 DOMAIN-CONTAINING PROTEIN"/>
    <property type="match status" value="1"/>
</dbReference>
<dbReference type="InterPro" id="IPR002172">
    <property type="entry name" value="LDrepeatLR_classA_rpt"/>
</dbReference>
<feature type="domain" description="Kringle" evidence="18">
    <location>
        <begin position="16"/>
        <end position="93"/>
    </location>
</feature>
<dbReference type="GO" id="GO:0006508">
    <property type="term" value="P:proteolysis"/>
    <property type="evidence" value="ECO:0007669"/>
    <property type="project" value="UniProtKB-KW"/>
</dbReference>
<dbReference type="PROSITE" id="PS00420">
    <property type="entry name" value="SRCR_1"/>
    <property type="match status" value="1"/>
</dbReference>
<keyword evidence="8 17" id="KW-0378">Hydrolase</keyword>
<dbReference type="PROSITE" id="PS01209">
    <property type="entry name" value="LDLRA_1"/>
    <property type="match status" value="2"/>
</dbReference>
<dbReference type="InterPro" id="IPR036772">
    <property type="entry name" value="SRCR-like_dom_sf"/>
</dbReference>
<comment type="subcellular location">
    <subcellularLocation>
        <location evidence="1">Secreted</location>
    </subcellularLocation>
</comment>
<dbReference type="Pfam" id="PF00057">
    <property type="entry name" value="Ldl_recept_a"/>
    <property type="match status" value="3"/>
</dbReference>
<evidence type="ECO:0000256" key="14">
    <source>
        <dbReference type="PROSITE-ProRule" id="PRU00121"/>
    </source>
</evidence>
<feature type="domain" description="Kringle" evidence="18">
    <location>
        <begin position="106"/>
        <end position="185"/>
    </location>
</feature>
<evidence type="ECO:0000256" key="7">
    <source>
        <dbReference type="ARBA" id="ARBA00022737"/>
    </source>
</evidence>
<feature type="disulfide bond" evidence="14">
    <location>
        <begin position="61"/>
        <end position="84"/>
    </location>
</feature>
<feature type="domain" description="SRCR" evidence="20">
    <location>
        <begin position="940"/>
        <end position="1042"/>
    </location>
</feature>
<feature type="disulfide bond" evidence="16">
    <location>
        <begin position="863"/>
        <end position="873"/>
    </location>
</feature>
<dbReference type="SUPFAM" id="SSF57414">
    <property type="entry name" value="Hairpin loop containing domain-like"/>
    <property type="match status" value="3"/>
</dbReference>
<feature type="domain" description="Kringle" evidence="18">
    <location>
        <begin position="366"/>
        <end position="448"/>
    </location>
</feature>
<dbReference type="GO" id="GO:0005615">
    <property type="term" value="C:extracellular space"/>
    <property type="evidence" value="ECO:0007669"/>
    <property type="project" value="TreeGrafter"/>
</dbReference>
<dbReference type="SMART" id="SM00473">
    <property type="entry name" value="PAN_AP"/>
    <property type="match status" value="3"/>
</dbReference>
<feature type="domain" description="Apple" evidence="21">
    <location>
        <begin position="661"/>
        <end position="743"/>
    </location>
</feature>
<feature type="domain" description="Peptidase S1" evidence="19">
    <location>
        <begin position="1063"/>
        <end position="1298"/>
    </location>
</feature>
<dbReference type="InterPro" id="IPR001254">
    <property type="entry name" value="Trypsin_dom"/>
</dbReference>
<evidence type="ECO:0000313" key="22">
    <source>
        <dbReference type="EMBL" id="KAJ8022641.1"/>
    </source>
</evidence>
<dbReference type="EMBL" id="JAIZAY010000020">
    <property type="protein sequence ID" value="KAJ8022641.1"/>
    <property type="molecule type" value="Genomic_DNA"/>
</dbReference>
<dbReference type="InterPro" id="IPR033116">
    <property type="entry name" value="TRYPSIN_SER"/>
</dbReference>
<reference evidence="22" key="1">
    <citation type="submission" date="2021-10" db="EMBL/GenBank/DDBJ databases">
        <title>Tropical sea cucumber genome reveals ecological adaptation and Cuvierian tubules defense mechanism.</title>
        <authorList>
            <person name="Chen T."/>
        </authorList>
    </citation>
    <scope>NUCLEOTIDE SEQUENCE</scope>
    <source>
        <strain evidence="22">Nanhai2018</strain>
        <tissue evidence="22">Muscle</tissue>
    </source>
</reference>
<feature type="disulfide bond" evidence="16">
    <location>
        <begin position="1011"/>
        <end position="1021"/>
    </location>
</feature>
<dbReference type="SMART" id="SM00020">
    <property type="entry name" value="Tryp_SPc"/>
    <property type="match status" value="1"/>
</dbReference>
<sequence length="1302" mass="145437">MPLMKDHPECFTLNTGADYRGTVSQTISGRTCQAWNEQYPHSHQFYPASFPGFGIGDHNYCRSFGRAHAPWCFTTDPNEEFEYCSVGIPQPLCRNPVSPECYTDMNGSDYRGFVSHTRHGGNCVKWISEDFTHDFTPANYPNKGLGDHNYCRNPDGQRKPWCITDDPNDEDHWEFCDITPPMASCDREVPLPSESQSQDMLESFWIVSGAAIQGHNRRVIINATPTSCARFCLIEDDFTCRSFDYSPHLNRCWLSDMNSHQIRLTHGEGAEQYTYFERINIGAAGQFSVTRNKALPGSGTETLSDVSLYSCAVACLVAPFGCSSFDYARISRDCWLNNVAESAGILGIFPGDPYDHFDRQGPPEPDCYSGKGLDYRGFVSSTEDGVTCTNWLVAQDHGVGVTSLIYPDGDIGDHNSCRNPDDDVKPWCYYGNAASLVNAWGYCDIPVCEDTQNPVTTEEPESPMSTTVPAIALLSEGKEAFQSSTLNRFGFRGDASLAVDGNLNPSYRDQSCSSTTREQDGWWLVDLGGVHNVEYVEVVNLEDNAERIRRTEITVGTTESVLSTFEKCGTIKKTHAQNSALDPNRIIRITCPQLLTGRYVRFQMKRRDLLTLCEVRVWGYLGTITCGPRQFMCHSQDACISDTFLCDRENDCLDGSDEASCVYPESQFSEFEDRALPNVSPVEVYRNQLVADCAKICLYEVNFTCRSFEYNMVRQSCSFFNETRADTGGLTIRTGLTHYERKSQIQCLTDGEDIHPCASGICINSSRLCDTFNDCGDFSDERNCGHHDEYSIRISNGTAPNEGRVEINYQNQWGLVCDDSWDLTDANVVCRELGYVRGASKALTVAEFGYGNLRTFFMDDVACEGSEQSLKDCPFKGWGNHDCVPGESAGVQCFPNEECTANQFQCLNLNCVDEDRVCDGHYDCGDHSDESDCRAELENVRLVNVNTTENDRGRLEVFYRGAWGTVCDTNFGREEALVVCKQLGYTGNVEVHPNAHFGRGSGPIAIDNVDCHGNEFTLSECSFTRGRQSSCTHHRDVGVVCGSAQVSDSACGQRMQNLAQARIIGGSSAKHGSWPWQAQLLRKEDNAHVCGATLIDELHVLSAAHCFQRYSDFKVRFGEHDLDNVEGSEQDFSIECLMRHERYDITTTNNDIILIRLKRKRGRGVMFTNYVRPICLPERNEFDDDHSCWISGWGNTGDAYPRVLQEAKIPLLSRGVCTHPNVYGNKLTNQMICAGMLEGGIDTCDGDSGGPLQCENKDTGIWKLWGITSWGYGCAEPNAPGVYAKVTEYLDWIERKRSSQLC</sequence>
<accession>A0A9Q1BCG1</accession>
<feature type="disulfide bond" evidence="15">
    <location>
        <begin position="646"/>
        <end position="661"/>
    </location>
</feature>